<name>A0A1V9Y8T4_ACHHY</name>
<organism evidence="1 2">
    <name type="scientific">Achlya hypogyna</name>
    <name type="common">Oomycete</name>
    <name type="synonym">Protoachlya hypogyna</name>
    <dbReference type="NCBI Taxonomy" id="1202772"/>
    <lineage>
        <taxon>Eukaryota</taxon>
        <taxon>Sar</taxon>
        <taxon>Stramenopiles</taxon>
        <taxon>Oomycota</taxon>
        <taxon>Saprolegniomycetes</taxon>
        <taxon>Saprolegniales</taxon>
        <taxon>Achlyaceae</taxon>
        <taxon>Achlya</taxon>
    </lineage>
</organism>
<gene>
    <name evidence="1" type="ORF">ACHHYP_20814</name>
</gene>
<proteinExistence type="predicted"/>
<dbReference type="Proteomes" id="UP000243579">
    <property type="component" value="Unassembled WGS sequence"/>
</dbReference>
<evidence type="ECO:0000313" key="2">
    <source>
        <dbReference type="Proteomes" id="UP000243579"/>
    </source>
</evidence>
<reference evidence="1 2" key="1">
    <citation type="journal article" date="2014" name="Genome Biol. Evol.">
        <title>The secreted proteins of Achlya hypogyna and Thraustotheca clavata identify the ancestral oomycete secretome and reveal gene acquisitions by horizontal gene transfer.</title>
        <authorList>
            <person name="Misner I."/>
            <person name="Blouin N."/>
            <person name="Leonard G."/>
            <person name="Richards T.A."/>
            <person name="Lane C.E."/>
        </authorList>
    </citation>
    <scope>NUCLEOTIDE SEQUENCE [LARGE SCALE GENOMIC DNA]</scope>
    <source>
        <strain evidence="1 2">ATCC 48635</strain>
    </source>
</reference>
<keyword evidence="2" id="KW-1185">Reference proteome</keyword>
<comment type="caution">
    <text evidence="1">The sequence shown here is derived from an EMBL/GenBank/DDBJ whole genome shotgun (WGS) entry which is preliminary data.</text>
</comment>
<accession>A0A1V9Y8T4</accession>
<evidence type="ECO:0008006" key="3">
    <source>
        <dbReference type="Google" id="ProtNLM"/>
    </source>
</evidence>
<dbReference type="AlphaFoldDB" id="A0A1V9Y8T4"/>
<evidence type="ECO:0000313" key="1">
    <source>
        <dbReference type="EMBL" id="OQR82145.1"/>
    </source>
</evidence>
<dbReference type="EMBL" id="JNBR01002564">
    <property type="protein sequence ID" value="OQR82145.1"/>
    <property type="molecule type" value="Genomic_DNA"/>
</dbReference>
<sequence>MHRRHELVGLSLALFATLLGFAHLRKTPEMALLLAILTFDTQQIFLASILKAALRYCCPSSDARSRFVCDSKVLESRRANADSHGMFNHSYFARWFRALLDQLASIGKGNVIIVLDNASYHKGLPDDIPKSMWS</sequence>
<dbReference type="OrthoDB" id="6770629at2759"/>
<protein>
    <recommendedName>
        <fullName evidence="3">Tc1-like transposase DDE domain-containing protein</fullName>
    </recommendedName>
</protein>